<evidence type="ECO:0000256" key="2">
    <source>
        <dbReference type="ARBA" id="ARBA00005752"/>
    </source>
</evidence>
<evidence type="ECO:0000256" key="4">
    <source>
        <dbReference type="ARBA" id="ARBA00022741"/>
    </source>
</evidence>
<comment type="catalytic activity">
    <reaction evidence="7">
        <text>L-aspartate + L-glutamine + ATP + H2O = L-asparagine + L-glutamate + AMP + diphosphate + H(+)</text>
        <dbReference type="Rhea" id="RHEA:12228"/>
        <dbReference type="ChEBI" id="CHEBI:15377"/>
        <dbReference type="ChEBI" id="CHEBI:15378"/>
        <dbReference type="ChEBI" id="CHEBI:29985"/>
        <dbReference type="ChEBI" id="CHEBI:29991"/>
        <dbReference type="ChEBI" id="CHEBI:30616"/>
        <dbReference type="ChEBI" id="CHEBI:33019"/>
        <dbReference type="ChEBI" id="CHEBI:58048"/>
        <dbReference type="ChEBI" id="CHEBI:58359"/>
        <dbReference type="ChEBI" id="CHEBI:456215"/>
        <dbReference type="EC" id="6.3.5.4"/>
    </reaction>
</comment>
<dbReference type="InterPro" id="IPR001962">
    <property type="entry name" value="Asn_synthase"/>
</dbReference>
<feature type="domain" description="Glutamine amidotransferase type-2" evidence="8">
    <location>
        <begin position="1"/>
        <end position="223"/>
    </location>
</feature>
<protein>
    <recommendedName>
        <fullName evidence="3">asparagine synthase (glutamine-hydrolyzing)</fullName>
        <ecNumber evidence="3">6.3.5.4</ecNumber>
    </recommendedName>
</protein>
<dbReference type="PANTHER" id="PTHR43284:SF1">
    <property type="entry name" value="ASPARAGINE SYNTHETASE"/>
    <property type="match status" value="1"/>
</dbReference>
<sequence>MSVFNLLWAFKTFDTAAIMQKMLAASDYWQPESVDQYELSIEPNGGALSVSHLRFSNTPQSHNESVHVSQCGHFLCVANARIDNRHELLDELRLDIGDKRDMFRASDYPDGAIILAAYQKWGEDCAAKLLGDFVFAVWDRNKNSIYIARDHLGIKTAFYSVTDDAVLVSNEHNALLESGLVSRELNDDFVLDLFLPKSNSGYYSPVKAIQRVPPAHYVVITPHSVRSECYWQLQVKQYPSLNSDEDYLRELRVRFEKAVKRRLLSAYPIGCELSEGLDSTAITGLTARMLPHQTIYTYSYDSQQLTDDNRHIYQDTYKDIFEFLALYPNLSAEWTTQQQPENYNDLIEQYYGVVAPHPGQKCTRYYLVKDRGVRTLLSGWGGDHCVTSYGAFYEDELFRKGRWLSLYQQYQYTKKRGRRVKPLFNFLKLGVKYGYPPLFRTIERRRNLMVQLLHFSATESPLNPELVTRQRLKEAVDFVDNYTSSGVRERDYRELFHVGIESRVSGSEIHARAFNFEYRYPMFDKELIEFAYSVPTHMKCKFGIERWMFREIIKDLVTERIRMRMKHDVVLPKHQRLDVKMRLEKLIAEVKDNAKLPVLQHYLRFERLDHLLQLPFVANIKALDTLNSLAKAQQEGRLDFCSKLTESSPNKKR</sequence>
<dbReference type="Gene3D" id="3.60.20.10">
    <property type="entry name" value="Glutamine Phosphoribosylpyrophosphate, subunit 1, domain 1"/>
    <property type="match status" value="1"/>
</dbReference>
<dbReference type="SUPFAM" id="SSF56235">
    <property type="entry name" value="N-terminal nucleophile aminohydrolases (Ntn hydrolases)"/>
    <property type="match status" value="1"/>
</dbReference>
<keyword evidence="5" id="KW-0067">ATP-binding</keyword>
<organism evidence="9 10">
    <name type="scientific">Pseudidiomarina fusca</name>
    <dbReference type="NCBI Taxonomy" id="2965078"/>
    <lineage>
        <taxon>Bacteria</taxon>
        <taxon>Pseudomonadati</taxon>
        <taxon>Pseudomonadota</taxon>
        <taxon>Gammaproteobacteria</taxon>
        <taxon>Alteromonadales</taxon>
        <taxon>Idiomarinaceae</taxon>
        <taxon>Pseudidiomarina</taxon>
    </lineage>
</organism>
<dbReference type="InterPro" id="IPR014729">
    <property type="entry name" value="Rossmann-like_a/b/a_fold"/>
</dbReference>
<dbReference type="InterPro" id="IPR029055">
    <property type="entry name" value="Ntn_hydrolases_N"/>
</dbReference>
<accession>A0ABU3KZ19</accession>
<keyword evidence="4" id="KW-0547">Nucleotide-binding</keyword>
<evidence type="ECO:0000259" key="8">
    <source>
        <dbReference type="PROSITE" id="PS51278"/>
    </source>
</evidence>
<evidence type="ECO:0000256" key="3">
    <source>
        <dbReference type="ARBA" id="ARBA00012737"/>
    </source>
</evidence>
<dbReference type="RefSeq" id="WP_313933129.1">
    <property type="nucleotide sequence ID" value="NZ_JANFPJ010000018.1"/>
</dbReference>
<keyword evidence="10" id="KW-1185">Reference proteome</keyword>
<evidence type="ECO:0000256" key="1">
    <source>
        <dbReference type="ARBA" id="ARBA00005187"/>
    </source>
</evidence>
<reference evidence="9 10" key="1">
    <citation type="submission" date="2022-07" db="EMBL/GenBank/DDBJ databases">
        <title>Pseudidiomarina sp. nov, a marine bacterium isolated from Pacific Ocean.</title>
        <authorList>
            <person name="Wang Y."/>
        </authorList>
    </citation>
    <scope>NUCLEOTIDE SEQUENCE [LARGE SCALE GENOMIC DNA]</scope>
    <source>
        <strain evidence="9 10">GXY010</strain>
    </source>
</reference>
<evidence type="ECO:0000313" key="9">
    <source>
        <dbReference type="EMBL" id="MDT7526340.1"/>
    </source>
</evidence>
<dbReference type="InterPro" id="IPR006426">
    <property type="entry name" value="Asn_synth_AEB"/>
</dbReference>
<dbReference type="Proteomes" id="UP001305027">
    <property type="component" value="Unassembled WGS sequence"/>
</dbReference>
<comment type="similarity">
    <text evidence="2">Belongs to the asparagine synthetase family.</text>
</comment>
<dbReference type="EC" id="6.3.5.4" evidence="3"/>
<dbReference type="InterPro" id="IPR033738">
    <property type="entry name" value="AsnB_N"/>
</dbReference>
<dbReference type="SUPFAM" id="SSF52402">
    <property type="entry name" value="Adenine nucleotide alpha hydrolases-like"/>
    <property type="match status" value="1"/>
</dbReference>
<gene>
    <name evidence="9" type="ORF">NOG12_09650</name>
</gene>
<dbReference type="Pfam" id="PF00733">
    <property type="entry name" value="Asn_synthase"/>
    <property type="match status" value="1"/>
</dbReference>
<keyword evidence="6" id="KW-0315">Glutamine amidotransferase</keyword>
<dbReference type="Gene3D" id="3.40.50.620">
    <property type="entry name" value="HUPs"/>
    <property type="match status" value="2"/>
</dbReference>
<dbReference type="PROSITE" id="PS51278">
    <property type="entry name" value="GATASE_TYPE_2"/>
    <property type="match status" value="1"/>
</dbReference>
<dbReference type="EMBL" id="JANFPJ010000018">
    <property type="protein sequence ID" value="MDT7526340.1"/>
    <property type="molecule type" value="Genomic_DNA"/>
</dbReference>
<dbReference type="PIRSF" id="PIRSF001589">
    <property type="entry name" value="Asn_synthetase_glu-h"/>
    <property type="match status" value="1"/>
</dbReference>
<evidence type="ECO:0000313" key="10">
    <source>
        <dbReference type="Proteomes" id="UP001305027"/>
    </source>
</evidence>
<name>A0ABU3KZ19_9GAMM</name>
<dbReference type="CDD" id="cd00712">
    <property type="entry name" value="AsnB"/>
    <property type="match status" value="1"/>
</dbReference>
<evidence type="ECO:0000256" key="7">
    <source>
        <dbReference type="ARBA" id="ARBA00048741"/>
    </source>
</evidence>
<dbReference type="Pfam" id="PF13537">
    <property type="entry name" value="GATase_7"/>
    <property type="match status" value="1"/>
</dbReference>
<proteinExistence type="inferred from homology"/>
<comment type="caution">
    <text evidence="9">The sequence shown here is derived from an EMBL/GenBank/DDBJ whole genome shotgun (WGS) entry which is preliminary data.</text>
</comment>
<comment type="pathway">
    <text evidence="1">Amino-acid biosynthesis; L-asparagine biosynthesis; L-asparagine from L-aspartate (L-Gln route): step 1/1.</text>
</comment>
<dbReference type="InterPro" id="IPR017932">
    <property type="entry name" value="GATase_2_dom"/>
</dbReference>
<dbReference type="InterPro" id="IPR051786">
    <property type="entry name" value="ASN_synthetase/amidase"/>
</dbReference>
<evidence type="ECO:0000256" key="6">
    <source>
        <dbReference type="ARBA" id="ARBA00022962"/>
    </source>
</evidence>
<dbReference type="PANTHER" id="PTHR43284">
    <property type="entry name" value="ASPARAGINE SYNTHETASE (GLUTAMINE-HYDROLYZING)"/>
    <property type="match status" value="1"/>
</dbReference>
<evidence type="ECO:0000256" key="5">
    <source>
        <dbReference type="ARBA" id="ARBA00022840"/>
    </source>
</evidence>